<accession>H9UMY0</accession>
<evidence type="ECO:0000256" key="5">
    <source>
        <dbReference type="ARBA" id="ARBA00023136"/>
    </source>
</evidence>
<evidence type="ECO:0000256" key="6">
    <source>
        <dbReference type="SAM" id="Phobius"/>
    </source>
</evidence>
<dbReference type="Pfam" id="PF07947">
    <property type="entry name" value="YhhN"/>
    <property type="match status" value="1"/>
</dbReference>
<dbReference type="InterPro" id="IPR012506">
    <property type="entry name" value="TMEM86B-like"/>
</dbReference>
<evidence type="ECO:0000256" key="1">
    <source>
        <dbReference type="ARBA" id="ARBA00004141"/>
    </source>
</evidence>
<evidence type="ECO:0000313" key="7">
    <source>
        <dbReference type="EMBL" id="AFG38873.1"/>
    </source>
</evidence>
<sequence>MNPLLLLIPLALAVPAVVTGHLRTRGREYLKVSVTLSLLVIVVLHGQQVGWTPIAAPFAASLLCAAVADYLLSTQRKEWYFLAGLAGFLVAYAIYGIVLHRLAGLTPAAAVLAAFAAAALILQYRTMRKLPPEMKLPVLVYMLVVSHLVVAAGGLMSVLLTTRPLIGFLAVFAAANIYASDSFIAHNIFRAPLKHDELWILPTYYAAQIAMTAVLLLW</sequence>
<dbReference type="EMBL" id="CP003282">
    <property type="protein sequence ID" value="AFG38873.1"/>
    <property type="molecule type" value="Genomic_DNA"/>
</dbReference>
<reference evidence="8" key="1">
    <citation type="journal article" date="2013" name="Stand. Genomic Sci.">
        <title>Complete genome sequence of the halophilic bacterium Spirochaeta africana type strain (Z-7692(T)) from the alkaline Lake Magadi in the East African Rift.</title>
        <authorList>
            <person name="Liolos K."/>
            <person name="Abt B."/>
            <person name="Scheuner C."/>
            <person name="Teshima H."/>
            <person name="Held B."/>
            <person name="Lapidus A."/>
            <person name="Nolan M."/>
            <person name="Lucas S."/>
            <person name="Deshpande S."/>
            <person name="Cheng J.F."/>
            <person name="Tapia R."/>
            <person name="Goodwin L.A."/>
            <person name="Pitluck S."/>
            <person name="Pagani I."/>
            <person name="Ivanova N."/>
            <person name="Mavromatis K."/>
            <person name="Mikhailova N."/>
            <person name="Huntemann M."/>
            <person name="Pati A."/>
            <person name="Chen A."/>
            <person name="Palaniappan K."/>
            <person name="Land M."/>
            <person name="Rohde M."/>
            <person name="Tindall B.J."/>
            <person name="Detter J.C."/>
            <person name="Goker M."/>
            <person name="Bristow J."/>
            <person name="Eisen J.A."/>
            <person name="Markowitz V."/>
            <person name="Hugenholtz P."/>
            <person name="Woyke T."/>
            <person name="Klenk H.P."/>
            <person name="Kyrpides N.C."/>
        </authorList>
    </citation>
    <scope>NUCLEOTIDE SEQUENCE</scope>
    <source>
        <strain evidence="8">ATCC 700263 / DSM 8902 / Z-7692</strain>
    </source>
</reference>
<keyword evidence="8" id="KW-1185">Reference proteome</keyword>
<evidence type="ECO:0000256" key="2">
    <source>
        <dbReference type="ARBA" id="ARBA00007375"/>
    </source>
</evidence>
<dbReference type="AlphaFoldDB" id="H9UMY0"/>
<comment type="subcellular location">
    <subcellularLocation>
        <location evidence="1">Membrane</location>
        <topology evidence="1">Multi-pass membrane protein</topology>
    </subcellularLocation>
</comment>
<protein>
    <submittedName>
        <fullName evidence="7">Putative membrane protein</fullName>
    </submittedName>
</protein>
<dbReference type="RefSeq" id="WP_014456855.1">
    <property type="nucleotide sequence ID" value="NC_017098.1"/>
</dbReference>
<evidence type="ECO:0000256" key="3">
    <source>
        <dbReference type="ARBA" id="ARBA00022692"/>
    </source>
</evidence>
<feature type="transmembrane region" description="Helical" evidence="6">
    <location>
        <begin position="198"/>
        <end position="217"/>
    </location>
</feature>
<comment type="similarity">
    <text evidence="2">Belongs to the TMEM86 family.</text>
</comment>
<gene>
    <name evidence="7" type="ordered locus">Spiaf_2849</name>
</gene>
<feature type="transmembrane region" description="Helical" evidence="6">
    <location>
        <begin position="136"/>
        <end position="159"/>
    </location>
</feature>
<keyword evidence="3 6" id="KW-0812">Transmembrane</keyword>
<feature type="transmembrane region" description="Helical" evidence="6">
    <location>
        <begin position="54"/>
        <end position="72"/>
    </location>
</feature>
<evidence type="ECO:0000256" key="4">
    <source>
        <dbReference type="ARBA" id="ARBA00022989"/>
    </source>
</evidence>
<dbReference type="GO" id="GO:0016020">
    <property type="term" value="C:membrane"/>
    <property type="evidence" value="ECO:0007669"/>
    <property type="project" value="UniProtKB-SubCell"/>
</dbReference>
<name>H9UMY0_SPIAZ</name>
<dbReference type="GO" id="GO:0016787">
    <property type="term" value="F:hydrolase activity"/>
    <property type="evidence" value="ECO:0007669"/>
    <property type="project" value="TreeGrafter"/>
</dbReference>
<dbReference type="OrthoDB" id="5651790at2"/>
<keyword evidence="5 6" id="KW-0472">Membrane</keyword>
<dbReference type="STRING" id="889378.Spiaf_2849"/>
<feature type="transmembrane region" description="Helical" evidence="6">
    <location>
        <begin position="79"/>
        <end position="98"/>
    </location>
</feature>
<dbReference type="Proteomes" id="UP000007383">
    <property type="component" value="Chromosome"/>
</dbReference>
<feature type="transmembrane region" description="Helical" evidence="6">
    <location>
        <begin position="165"/>
        <end position="186"/>
    </location>
</feature>
<dbReference type="KEGG" id="sfc:Spiaf_2849"/>
<dbReference type="PANTHER" id="PTHR31885:SF6">
    <property type="entry name" value="GH04784P"/>
    <property type="match status" value="1"/>
</dbReference>
<keyword evidence="4 6" id="KW-1133">Transmembrane helix</keyword>
<dbReference type="PANTHER" id="PTHR31885">
    <property type="entry name" value="GH04784P"/>
    <property type="match status" value="1"/>
</dbReference>
<evidence type="ECO:0000313" key="8">
    <source>
        <dbReference type="Proteomes" id="UP000007383"/>
    </source>
</evidence>
<proteinExistence type="inferred from homology"/>
<organism evidence="7 8">
    <name type="scientific">Spirochaeta africana (strain ATCC 700263 / DSM 8902 / Z-7692)</name>
    <dbReference type="NCBI Taxonomy" id="889378"/>
    <lineage>
        <taxon>Bacteria</taxon>
        <taxon>Pseudomonadati</taxon>
        <taxon>Spirochaetota</taxon>
        <taxon>Spirochaetia</taxon>
        <taxon>Spirochaetales</taxon>
        <taxon>Spirochaetaceae</taxon>
        <taxon>Spirochaeta</taxon>
    </lineage>
</organism>
<feature type="transmembrane region" description="Helical" evidence="6">
    <location>
        <begin position="104"/>
        <end position="124"/>
    </location>
</feature>
<dbReference type="PATRIC" id="fig|889378.3.peg.2823"/>
<dbReference type="HOGENOM" id="CLU_1266228_0_0_12"/>